<evidence type="ECO:0000256" key="1">
    <source>
        <dbReference type="ARBA" id="ARBA00005711"/>
    </source>
</evidence>
<feature type="domain" description="Remorin C-terminal" evidence="4">
    <location>
        <begin position="70"/>
        <end position="174"/>
    </location>
</feature>
<dbReference type="InterPro" id="IPR005518">
    <property type="entry name" value="Remorin_N"/>
</dbReference>
<dbReference type="PhylomeDB" id="A0A068UMJ9"/>
<dbReference type="InParanoid" id="A0A068UMJ9"/>
<feature type="region of interest" description="Disordered" evidence="3">
    <location>
        <begin position="41"/>
        <end position="60"/>
    </location>
</feature>
<proteinExistence type="inferred from homology"/>
<gene>
    <name evidence="6" type="ORF">GSCOC_T00027947001</name>
</gene>
<evidence type="ECO:0000313" key="6">
    <source>
        <dbReference type="EMBL" id="CDP08838.1"/>
    </source>
</evidence>
<evidence type="ECO:0000259" key="4">
    <source>
        <dbReference type="Pfam" id="PF03763"/>
    </source>
</evidence>
<evidence type="ECO:0008006" key="8">
    <source>
        <dbReference type="Google" id="ProtNLM"/>
    </source>
</evidence>
<dbReference type="Pfam" id="PF03766">
    <property type="entry name" value="Remorin_N"/>
    <property type="match status" value="1"/>
</dbReference>
<dbReference type="PANTHER" id="PTHR31775">
    <property type="entry name" value="OS02G0117200 PROTEIN"/>
    <property type="match status" value="1"/>
</dbReference>
<keyword evidence="2" id="KW-0175">Coiled coil</keyword>
<keyword evidence="7" id="KW-1185">Reference proteome</keyword>
<evidence type="ECO:0000256" key="3">
    <source>
        <dbReference type="SAM" id="MobiDB-lite"/>
    </source>
</evidence>
<feature type="domain" description="Remorin N-terminal" evidence="5">
    <location>
        <begin position="30"/>
        <end position="66"/>
    </location>
</feature>
<dbReference type="Gramene" id="CDP08838">
    <property type="protein sequence ID" value="CDP08838"/>
    <property type="gene ID" value="GSCOC_T00027947001"/>
</dbReference>
<sequence length="181" mass="19905">MAEEVGVAKAVEPAAPLAAEPPLASAVPPNDVVEEKAIVKAEKASDPSVQKSSKGSVDKDVALAEVENEKRLSFIKAWEESEKTKAENKAQKKLSEVSSWENTKKAAIEAKLKKIEEQLEKKKADYGETIKNKIAEIHKQAEEKKAMVEARRREEILQADEMSAKYRATNQAPKQVGCFGC</sequence>
<dbReference type="InterPro" id="IPR005516">
    <property type="entry name" value="Remorin_C"/>
</dbReference>
<dbReference type="Pfam" id="PF03763">
    <property type="entry name" value="Remorin_C"/>
    <property type="match status" value="1"/>
</dbReference>
<feature type="region of interest" description="Disordered" evidence="3">
    <location>
        <begin position="1"/>
        <end position="29"/>
    </location>
</feature>
<dbReference type="OMA" id="SAWENSM"/>
<dbReference type="Proteomes" id="UP000295252">
    <property type="component" value="Chromosome IV"/>
</dbReference>
<dbReference type="AlphaFoldDB" id="A0A068UMJ9"/>
<organism evidence="6 7">
    <name type="scientific">Coffea canephora</name>
    <name type="common">Robusta coffee</name>
    <dbReference type="NCBI Taxonomy" id="49390"/>
    <lineage>
        <taxon>Eukaryota</taxon>
        <taxon>Viridiplantae</taxon>
        <taxon>Streptophyta</taxon>
        <taxon>Embryophyta</taxon>
        <taxon>Tracheophyta</taxon>
        <taxon>Spermatophyta</taxon>
        <taxon>Magnoliopsida</taxon>
        <taxon>eudicotyledons</taxon>
        <taxon>Gunneridae</taxon>
        <taxon>Pentapetalae</taxon>
        <taxon>asterids</taxon>
        <taxon>lamiids</taxon>
        <taxon>Gentianales</taxon>
        <taxon>Rubiaceae</taxon>
        <taxon>Ixoroideae</taxon>
        <taxon>Gardenieae complex</taxon>
        <taxon>Bertiereae - Coffeeae clade</taxon>
        <taxon>Coffeeae</taxon>
        <taxon>Coffea</taxon>
    </lineage>
</organism>
<protein>
    <recommendedName>
        <fullName evidence="8">Remorin C-terminal domain-containing protein</fullName>
    </recommendedName>
</protein>
<dbReference type="PANTHER" id="PTHR31775:SF31">
    <property type="entry name" value="REMORIN-LIKE"/>
    <property type="match status" value="1"/>
</dbReference>
<feature type="coiled-coil region" evidence="2">
    <location>
        <begin position="105"/>
        <end position="132"/>
    </location>
</feature>
<reference evidence="7" key="1">
    <citation type="journal article" date="2014" name="Science">
        <title>The coffee genome provides insight into the convergent evolution of caffeine biosynthesis.</title>
        <authorList>
            <person name="Denoeud F."/>
            <person name="Carretero-Paulet L."/>
            <person name="Dereeper A."/>
            <person name="Droc G."/>
            <person name="Guyot R."/>
            <person name="Pietrella M."/>
            <person name="Zheng C."/>
            <person name="Alberti A."/>
            <person name="Anthony F."/>
            <person name="Aprea G."/>
            <person name="Aury J.M."/>
            <person name="Bento P."/>
            <person name="Bernard M."/>
            <person name="Bocs S."/>
            <person name="Campa C."/>
            <person name="Cenci A."/>
            <person name="Combes M.C."/>
            <person name="Crouzillat D."/>
            <person name="Da Silva C."/>
            <person name="Daddiego L."/>
            <person name="De Bellis F."/>
            <person name="Dussert S."/>
            <person name="Garsmeur O."/>
            <person name="Gayraud T."/>
            <person name="Guignon V."/>
            <person name="Jahn K."/>
            <person name="Jamilloux V."/>
            <person name="Joet T."/>
            <person name="Labadie K."/>
            <person name="Lan T."/>
            <person name="Leclercq J."/>
            <person name="Lepelley M."/>
            <person name="Leroy T."/>
            <person name="Li L.T."/>
            <person name="Librado P."/>
            <person name="Lopez L."/>
            <person name="Munoz A."/>
            <person name="Noel B."/>
            <person name="Pallavicini A."/>
            <person name="Perrotta G."/>
            <person name="Poncet V."/>
            <person name="Pot D."/>
            <person name="Priyono X."/>
            <person name="Rigoreau M."/>
            <person name="Rouard M."/>
            <person name="Rozas J."/>
            <person name="Tranchant-Dubreuil C."/>
            <person name="VanBuren R."/>
            <person name="Zhang Q."/>
            <person name="Andrade A.C."/>
            <person name="Argout X."/>
            <person name="Bertrand B."/>
            <person name="de Kochko A."/>
            <person name="Graziosi G."/>
            <person name="Henry R.J."/>
            <person name="Jayarama X."/>
            <person name="Ming R."/>
            <person name="Nagai C."/>
            <person name="Rounsley S."/>
            <person name="Sankoff D."/>
            <person name="Giuliano G."/>
            <person name="Albert V.A."/>
            <person name="Wincker P."/>
            <person name="Lashermes P."/>
        </authorList>
    </citation>
    <scope>NUCLEOTIDE SEQUENCE [LARGE SCALE GENOMIC DNA]</scope>
    <source>
        <strain evidence="7">cv. DH200-94</strain>
    </source>
</reference>
<dbReference type="STRING" id="49390.A0A068UMJ9"/>
<name>A0A068UMJ9_COFCA</name>
<comment type="similarity">
    <text evidence="1">Belongs to the remorin family.</text>
</comment>
<dbReference type="OrthoDB" id="684343at2759"/>
<evidence type="ECO:0000313" key="7">
    <source>
        <dbReference type="Proteomes" id="UP000295252"/>
    </source>
</evidence>
<accession>A0A068UMJ9</accession>
<feature type="compositionally biased region" description="Low complexity" evidence="3">
    <location>
        <begin position="10"/>
        <end position="29"/>
    </location>
</feature>
<evidence type="ECO:0000256" key="2">
    <source>
        <dbReference type="SAM" id="Coils"/>
    </source>
</evidence>
<evidence type="ECO:0000259" key="5">
    <source>
        <dbReference type="Pfam" id="PF03766"/>
    </source>
</evidence>
<dbReference type="EMBL" id="HG739119">
    <property type="protein sequence ID" value="CDP08838.1"/>
    <property type="molecule type" value="Genomic_DNA"/>
</dbReference>